<name>A0A1M5MYA2_9BACI</name>
<keyword evidence="1" id="KW-0472">Membrane</keyword>
<accession>A0A1M5MYA2</accession>
<feature type="transmembrane region" description="Helical" evidence="1">
    <location>
        <begin position="7"/>
        <end position="25"/>
    </location>
</feature>
<proteinExistence type="predicted"/>
<keyword evidence="3" id="KW-1185">Reference proteome</keyword>
<keyword evidence="1" id="KW-0812">Transmembrane</keyword>
<gene>
    <name evidence="2" type="ORF">SAMN05421807_1021</name>
</gene>
<keyword evidence="1" id="KW-1133">Transmembrane helix</keyword>
<protein>
    <submittedName>
        <fullName evidence="2">Uncharacterized protein</fullName>
    </submittedName>
</protein>
<feature type="non-terminal residue" evidence="2">
    <location>
        <position position="26"/>
    </location>
</feature>
<dbReference type="AlphaFoldDB" id="A0A1M5MYA2"/>
<organism evidence="2 3">
    <name type="scientific">Virgibacillus chiguensis</name>
    <dbReference type="NCBI Taxonomy" id="411959"/>
    <lineage>
        <taxon>Bacteria</taxon>
        <taxon>Bacillati</taxon>
        <taxon>Bacillota</taxon>
        <taxon>Bacilli</taxon>
        <taxon>Bacillales</taxon>
        <taxon>Bacillaceae</taxon>
        <taxon>Virgibacillus</taxon>
    </lineage>
</organism>
<sequence length="26" mass="2795">MYTSKDFAINLAGALLVVLGIILVLF</sequence>
<reference evidence="3" key="1">
    <citation type="submission" date="2016-11" db="EMBL/GenBank/DDBJ databases">
        <authorList>
            <person name="Varghese N."/>
            <person name="Submissions S."/>
        </authorList>
    </citation>
    <scope>NUCLEOTIDE SEQUENCE [LARGE SCALE GENOMIC DNA]</scope>
    <source>
        <strain evidence="3">CGMCC 1.6496</strain>
    </source>
</reference>
<evidence type="ECO:0000256" key="1">
    <source>
        <dbReference type="SAM" id="Phobius"/>
    </source>
</evidence>
<evidence type="ECO:0000313" key="3">
    <source>
        <dbReference type="Proteomes" id="UP000184079"/>
    </source>
</evidence>
<evidence type="ECO:0000313" key="2">
    <source>
        <dbReference type="EMBL" id="SHG82314.1"/>
    </source>
</evidence>
<dbReference type="Proteomes" id="UP000184079">
    <property type="component" value="Unassembled WGS sequence"/>
</dbReference>
<dbReference type="EMBL" id="FQXD01000002">
    <property type="protein sequence ID" value="SHG82314.1"/>
    <property type="molecule type" value="Genomic_DNA"/>
</dbReference>